<feature type="transmembrane region" description="Helical" evidence="1">
    <location>
        <begin position="61"/>
        <end position="82"/>
    </location>
</feature>
<feature type="domain" description="DUF7727" evidence="2">
    <location>
        <begin position="1"/>
        <end position="140"/>
    </location>
</feature>
<dbReference type="PANTHER" id="PTHR40629:SF1">
    <property type="entry name" value="PRO41 PROTEIN"/>
    <property type="match status" value="1"/>
</dbReference>
<evidence type="ECO:0000259" key="2">
    <source>
        <dbReference type="Pfam" id="PF24853"/>
    </source>
</evidence>
<accession>A0A550CXH4</accession>
<keyword evidence="1" id="KW-1133">Transmembrane helix</keyword>
<organism evidence="3 4">
    <name type="scientific">Schizophyllum amplum</name>
    <dbReference type="NCBI Taxonomy" id="97359"/>
    <lineage>
        <taxon>Eukaryota</taxon>
        <taxon>Fungi</taxon>
        <taxon>Dikarya</taxon>
        <taxon>Basidiomycota</taxon>
        <taxon>Agaricomycotina</taxon>
        <taxon>Agaricomycetes</taxon>
        <taxon>Agaricomycetidae</taxon>
        <taxon>Agaricales</taxon>
        <taxon>Schizophyllaceae</taxon>
        <taxon>Schizophyllum</taxon>
    </lineage>
</organism>
<dbReference type="Proteomes" id="UP000320762">
    <property type="component" value="Unassembled WGS sequence"/>
</dbReference>
<dbReference type="AlphaFoldDB" id="A0A550CXH4"/>
<keyword evidence="4" id="KW-1185">Reference proteome</keyword>
<evidence type="ECO:0000313" key="4">
    <source>
        <dbReference type="Proteomes" id="UP000320762"/>
    </source>
</evidence>
<name>A0A550CXH4_9AGAR</name>
<keyword evidence="1" id="KW-0812">Transmembrane</keyword>
<dbReference type="EMBL" id="VDMD01000001">
    <property type="protein sequence ID" value="TRM69494.1"/>
    <property type="molecule type" value="Genomic_DNA"/>
</dbReference>
<protein>
    <recommendedName>
        <fullName evidence="2">DUF7727 domain-containing protein</fullName>
    </recommendedName>
</protein>
<feature type="transmembrane region" description="Helical" evidence="1">
    <location>
        <begin position="94"/>
        <end position="116"/>
    </location>
</feature>
<sequence length="155" mass="17142">MGKLVWHEYSRLVSVTASVYAVWASFWAMLYRKFFWDFVEGTVRDPGGIQPSQSAMIFVQIIVRAPVIQILVMVLGFMMIALETPLPILKSMAIYRSLVLRVVLLLFQATLTIMLYQGTNAAIYSLVAAGCYGRAIALGEEMKEAKANRGKGGGA</sequence>
<evidence type="ECO:0000313" key="3">
    <source>
        <dbReference type="EMBL" id="TRM69494.1"/>
    </source>
</evidence>
<feature type="transmembrane region" description="Helical" evidence="1">
    <location>
        <begin position="12"/>
        <end position="30"/>
    </location>
</feature>
<feature type="transmembrane region" description="Helical" evidence="1">
    <location>
        <begin position="122"/>
        <end position="139"/>
    </location>
</feature>
<dbReference type="PANTHER" id="PTHR40629">
    <property type="entry name" value="PRO41 PROTEIN"/>
    <property type="match status" value="1"/>
</dbReference>
<keyword evidence="1" id="KW-0472">Membrane</keyword>
<comment type="caution">
    <text evidence="3">The sequence shown here is derived from an EMBL/GenBank/DDBJ whole genome shotgun (WGS) entry which is preliminary data.</text>
</comment>
<dbReference type="OrthoDB" id="2110422at2759"/>
<dbReference type="InterPro" id="IPR056144">
    <property type="entry name" value="DUF7727"/>
</dbReference>
<evidence type="ECO:0000256" key="1">
    <source>
        <dbReference type="SAM" id="Phobius"/>
    </source>
</evidence>
<reference evidence="3 4" key="1">
    <citation type="journal article" date="2019" name="New Phytol.">
        <title>Comparative genomics reveals unique wood-decay strategies and fruiting body development in the Schizophyllaceae.</title>
        <authorList>
            <person name="Almasi E."/>
            <person name="Sahu N."/>
            <person name="Krizsan K."/>
            <person name="Balint B."/>
            <person name="Kovacs G.M."/>
            <person name="Kiss B."/>
            <person name="Cseklye J."/>
            <person name="Drula E."/>
            <person name="Henrissat B."/>
            <person name="Nagy I."/>
            <person name="Chovatia M."/>
            <person name="Adam C."/>
            <person name="LaButti K."/>
            <person name="Lipzen A."/>
            <person name="Riley R."/>
            <person name="Grigoriev I.V."/>
            <person name="Nagy L.G."/>
        </authorList>
    </citation>
    <scope>NUCLEOTIDE SEQUENCE [LARGE SCALE GENOMIC DNA]</scope>
    <source>
        <strain evidence="3 4">NL-1724</strain>
    </source>
</reference>
<dbReference type="Pfam" id="PF24853">
    <property type="entry name" value="DUF7727"/>
    <property type="match status" value="1"/>
</dbReference>
<proteinExistence type="predicted"/>
<gene>
    <name evidence="3" type="ORF">BD626DRAFT_390737</name>
</gene>